<dbReference type="EMBL" id="CAKOGL010000064">
    <property type="protein sequence ID" value="CAH2109165.1"/>
    <property type="molecule type" value="Genomic_DNA"/>
</dbReference>
<dbReference type="PANTHER" id="PTHR11439">
    <property type="entry name" value="GAG-POL-RELATED RETROTRANSPOSON"/>
    <property type="match status" value="1"/>
</dbReference>
<dbReference type="Proteomes" id="UP001153954">
    <property type="component" value="Unassembled WGS sequence"/>
</dbReference>
<evidence type="ECO:0000259" key="1">
    <source>
        <dbReference type="Pfam" id="PF07727"/>
    </source>
</evidence>
<dbReference type="AlphaFoldDB" id="A0AAU9VCR6"/>
<accession>A0AAU9VCR6</accession>
<dbReference type="PANTHER" id="PTHR11439:SF463">
    <property type="entry name" value="REVERSE TRANSCRIPTASE TY1_COPIA-TYPE DOMAIN-CONTAINING PROTEIN"/>
    <property type="match status" value="1"/>
</dbReference>
<gene>
    <name evidence="2" type="ORF">EEDITHA_LOCUS23027</name>
</gene>
<protein>
    <recommendedName>
        <fullName evidence="1">Reverse transcriptase Ty1/copia-type domain-containing protein</fullName>
    </recommendedName>
</protein>
<dbReference type="CDD" id="cd09272">
    <property type="entry name" value="RNase_HI_RT_Ty1"/>
    <property type="match status" value="1"/>
</dbReference>
<feature type="domain" description="Reverse transcriptase Ty1/copia-type" evidence="1">
    <location>
        <begin position="1"/>
        <end position="48"/>
    </location>
</feature>
<dbReference type="Pfam" id="PF07727">
    <property type="entry name" value="RVT_2"/>
    <property type="match status" value="1"/>
</dbReference>
<organism evidence="2 3">
    <name type="scientific">Euphydryas editha</name>
    <name type="common">Edith's checkerspot</name>
    <dbReference type="NCBI Taxonomy" id="104508"/>
    <lineage>
        <taxon>Eukaryota</taxon>
        <taxon>Metazoa</taxon>
        <taxon>Ecdysozoa</taxon>
        <taxon>Arthropoda</taxon>
        <taxon>Hexapoda</taxon>
        <taxon>Insecta</taxon>
        <taxon>Pterygota</taxon>
        <taxon>Neoptera</taxon>
        <taxon>Endopterygota</taxon>
        <taxon>Lepidoptera</taxon>
        <taxon>Glossata</taxon>
        <taxon>Ditrysia</taxon>
        <taxon>Papilionoidea</taxon>
        <taxon>Nymphalidae</taxon>
        <taxon>Nymphalinae</taxon>
        <taxon>Euphydryas</taxon>
    </lineage>
</organism>
<dbReference type="InterPro" id="IPR013103">
    <property type="entry name" value="RVT_2"/>
</dbReference>
<evidence type="ECO:0000313" key="2">
    <source>
        <dbReference type="EMBL" id="CAH2109165.1"/>
    </source>
</evidence>
<proteinExistence type="predicted"/>
<keyword evidence="3" id="KW-1185">Reference proteome</keyword>
<evidence type="ECO:0000313" key="3">
    <source>
        <dbReference type="Proteomes" id="UP001153954"/>
    </source>
</evidence>
<sequence length="190" mass="21949">MDVETAFLNGKVLSEVYVKQPVGYDDGTDNVYKLNKALYSLRESPRACSGTRPDISFSVNYLSRFQNSYYEMHFKYVLRFLKYVYSTRELKLKYCKSNNADILDCFVDADWAGDIVDRKSTTGFFIRFFGNSISWKSKKQNSVTKSSTFAEYIALSEAVTEVNFKLFKQGNIEVVKIESENNIAVYLQKH</sequence>
<comment type="caution">
    <text evidence="2">The sequence shown here is derived from an EMBL/GenBank/DDBJ whole genome shotgun (WGS) entry which is preliminary data.</text>
</comment>
<reference evidence="2" key="1">
    <citation type="submission" date="2022-03" db="EMBL/GenBank/DDBJ databases">
        <authorList>
            <person name="Tunstrom K."/>
        </authorList>
    </citation>
    <scope>NUCLEOTIDE SEQUENCE</scope>
</reference>
<name>A0AAU9VCR6_EUPED</name>